<protein>
    <submittedName>
        <fullName evidence="4">Transposase</fullName>
    </submittedName>
</protein>
<dbReference type="Pfam" id="PF01610">
    <property type="entry name" value="DDE_Tnp_ISL3"/>
    <property type="match status" value="1"/>
</dbReference>
<dbReference type="RefSeq" id="WP_117314734.1">
    <property type="nucleotide sequence ID" value="NZ_QQSW01000001.1"/>
</dbReference>
<organism evidence="4 5">
    <name type="scientific">Chromatocurvus halotolerans</name>
    <dbReference type="NCBI Taxonomy" id="1132028"/>
    <lineage>
        <taxon>Bacteria</taxon>
        <taxon>Pseudomonadati</taxon>
        <taxon>Pseudomonadota</taxon>
        <taxon>Gammaproteobacteria</taxon>
        <taxon>Cellvibrionales</taxon>
        <taxon>Halieaceae</taxon>
        <taxon>Chromatocurvus</taxon>
    </lineage>
</organism>
<dbReference type="PANTHER" id="PTHR33498">
    <property type="entry name" value="TRANSPOSASE FOR INSERTION SEQUENCE ELEMENT IS1557"/>
    <property type="match status" value="1"/>
</dbReference>
<dbReference type="Pfam" id="PF14690">
    <property type="entry name" value="Zn_ribbon_ISL3"/>
    <property type="match status" value="1"/>
</dbReference>
<evidence type="ECO:0000259" key="1">
    <source>
        <dbReference type="Pfam" id="PF01610"/>
    </source>
</evidence>
<proteinExistence type="predicted"/>
<dbReference type="Pfam" id="PF13542">
    <property type="entry name" value="HTH_Tnp_ISL3"/>
    <property type="match status" value="1"/>
</dbReference>
<dbReference type="Proteomes" id="UP000294980">
    <property type="component" value="Unassembled WGS sequence"/>
</dbReference>
<dbReference type="PANTHER" id="PTHR33498:SF1">
    <property type="entry name" value="TRANSPOSASE FOR INSERTION SEQUENCE ELEMENT IS1557"/>
    <property type="match status" value="1"/>
</dbReference>
<accession>A0A4R2L1Y1</accession>
<evidence type="ECO:0000259" key="2">
    <source>
        <dbReference type="Pfam" id="PF13542"/>
    </source>
</evidence>
<keyword evidence="5" id="KW-1185">Reference proteome</keyword>
<dbReference type="OrthoDB" id="6378821at2"/>
<dbReference type="EMBL" id="SLWX01000002">
    <property type="protein sequence ID" value="TCO77879.1"/>
    <property type="molecule type" value="Genomic_DNA"/>
</dbReference>
<feature type="domain" description="Transposase IS204/IS1001/IS1096/IS1165 DDE" evidence="1">
    <location>
        <begin position="155"/>
        <end position="394"/>
    </location>
</feature>
<dbReference type="InterPro" id="IPR032877">
    <property type="entry name" value="Transposase_HTH"/>
</dbReference>
<dbReference type="InterPro" id="IPR047951">
    <property type="entry name" value="Transpos_ISL3"/>
</dbReference>
<name>A0A4R2L1Y1_9GAMM</name>
<evidence type="ECO:0000313" key="4">
    <source>
        <dbReference type="EMBL" id="TCO77879.1"/>
    </source>
</evidence>
<evidence type="ECO:0000259" key="3">
    <source>
        <dbReference type="Pfam" id="PF14690"/>
    </source>
</evidence>
<dbReference type="InterPro" id="IPR029261">
    <property type="entry name" value="Transposase_Znf"/>
</dbReference>
<dbReference type="AlphaFoldDB" id="A0A4R2L1Y1"/>
<sequence length="410" mass="47156">MKDTQLYSQILGIQKPWKVSSVNVSLADDEVEVEVDYAGDKLRCPKCGTACPRYDKRRRRWRHLDTCQLKTLLVADVPRVECQEHGVVTVDVPWAEPGSGFTALFEAFVIDWLKTAAVSAVAERLRLSWNAVDGIMQRAVRRGLSRREAMAPKRLSVDETSYRKGHDYITVVTDQESGTVLHVAEDRITASLGSFYEQLDEEQRNGIEAVCMDMWPAYIKATRAAIPDADQKIAFDRFHVAQYLGRGVDQVRRDEHRKLVRGGDQQLKGTKYQWLRNRGNMSWHQQRAFTTLRQSSLKTARAWAMKEFAAQLWHYQHRTWAAKGWTRLINWMVRSRLAPMKKVAGTLKKYLWGIINAVILKADNSFAESINSRIKTVKVRARGFRNKRRFRNAIYFHLGGLELYPAGTAR</sequence>
<gene>
    <name evidence="4" type="ORF">EV688_102339</name>
</gene>
<feature type="domain" description="Transposase IS204/IS1001/IS1096/IS1165 helix-turn-helix" evidence="2">
    <location>
        <begin position="90"/>
        <end position="140"/>
    </location>
</feature>
<dbReference type="NCBIfam" id="NF033550">
    <property type="entry name" value="transpos_ISL3"/>
    <property type="match status" value="1"/>
</dbReference>
<dbReference type="InterPro" id="IPR002560">
    <property type="entry name" value="Transposase_DDE"/>
</dbReference>
<evidence type="ECO:0000313" key="5">
    <source>
        <dbReference type="Proteomes" id="UP000294980"/>
    </source>
</evidence>
<feature type="domain" description="Transposase IS204/IS1001/IS1096/IS1165 zinc-finger" evidence="3">
    <location>
        <begin position="43"/>
        <end position="85"/>
    </location>
</feature>
<comment type="caution">
    <text evidence="4">The sequence shown here is derived from an EMBL/GenBank/DDBJ whole genome shotgun (WGS) entry which is preliminary data.</text>
</comment>
<reference evidence="4 5" key="1">
    <citation type="submission" date="2019-03" db="EMBL/GenBank/DDBJ databases">
        <title>Genomic Encyclopedia of Type Strains, Phase IV (KMG-IV): sequencing the most valuable type-strain genomes for metagenomic binning, comparative biology and taxonomic classification.</title>
        <authorList>
            <person name="Goeker M."/>
        </authorList>
    </citation>
    <scope>NUCLEOTIDE SEQUENCE [LARGE SCALE GENOMIC DNA]</scope>
    <source>
        <strain evidence="4 5">DSM 23344</strain>
    </source>
</reference>